<evidence type="ECO:0000259" key="2">
    <source>
        <dbReference type="PROSITE" id="PS50206"/>
    </source>
</evidence>
<dbReference type="PANTHER" id="PTHR10828:SF50">
    <property type="entry name" value="REDUCTASE (ARC2), PUTATIVE (AFU_ORTHOLOGUE AFUA_6G13400)-RELATED"/>
    <property type="match status" value="1"/>
</dbReference>
<dbReference type="Proteomes" id="UP001301769">
    <property type="component" value="Unassembled WGS sequence"/>
</dbReference>
<dbReference type="EMBL" id="MU858064">
    <property type="protein sequence ID" value="KAK4216876.1"/>
    <property type="molecule type" value="Genomic_DNA"/>
</dbReference>
<keyword evidence="4" id="KW-1185">Reference proteome</keyword>
<dbReference type="Gene3D" id="3.40.250.10">
    <property type="entry name" value="Rhodanese-like domain"/>
    <property type="match status" value="1"/>
</dbReference>
<dbReference type="SMART" id="SM00450">
    <property type="entry name" value="RHOD"/>
    <property type="match status" value="1"/>
</dbReference>
<organism evidence="3 4">
    <name type="scientific">Rhypophila decipiens</name>
    <dbReference type="NCBI Taxonomy" id="261697"/>
    <lineage>
        <taxon>Eukaryota</taxon>
        <taxon>Fungi</taxon>
        <taxon>Dikarya</taxon>
        <taxon>Ascomycota</taxon>
        <taxon>Pezizomycotina</taxon>
        <taxon>Sordariomycetes</taxon>
        <taxon>Sordariomycetidae</taxon>
        <taxon>Sordariales</taxon>
        <taxon>Naviculisporaceae</taxon>
        <taxon>Rhypophila</taxon>
    </lineage>
</organism>
<accession>A0AAN7B8Q5</accession>
<dbReference type="GO" id="GO:0005737">
    <property type="term" value="C:cytoplasm"/>
    <property type="evidence" value="ECO:0007669"/>
    <property type="project" value="TreeGrafter"/>
</dbReference>
<dbReference type="GO" id="GO:0004725">
    <property type="term" value="F:protein tyrosine phosphatase activity"/>
    <property type="evidence" value="ECO:0007669"/>
    <property type="project" value="TreeGrafter"/>
</dbReference>
<proteinExistence type="predicted"/>
<dbReference type="InterPro" id="IPR001763">
    <property type="entry name" value="Rhodanese-like_dom"/>
</dbReference>
<gene>
    <name evidence="3" type="ORF">QBC37DRAFT_370532</name>
</gene>
<name>A0AAN7B8Q5_9PEZI</name>
<evidence type="ECO:0000313" key="4">
    <source>
        <dbReference type="Proteomes" id="UP001301769"/>
    </source>
</evidence>
<dbReference type="CDD" id="cd01443">
    <property type="entry name" value="Cdc25_Acr2p"/>
    <property type="match status" value="1"/>
</dbReference>
<dbReference type="AlphaFoldDB" id="A0AAN7B8Q5"/>
<dbReference type="Pfam" id="PF00581">
    <property type="entry name" value="Rhodanese"/>
    <property type="match status" value="1"/>
</dbReference>
<evidence type="ECO:0000313" key="3">
    <source>
        <dbReference type="EMBL" id="KAK4216876.1"/>
    </source>
</evidence>
<reference evidence="3" key="1">
    <citation type="journal article" date="2023" name="Mol. Phylogenet. Evol.">
        <title>Genome-scale phylogeny and comparative genomics of the fungal order Sordariales.</title>
        <authorList>
            <person name="Hensen N."/>
            <person name="Bonometti L."/>
            <person name="Westerberg I."/>
            <person name="Brannstrom I.O."/>
            <person name="Guillou S."/>
            <person name="Cros-Aarteil S."/>
            <person name="Calhoun S."/>
            <person name="Haridas S."/>
            <person name="Kuo A."/>
            <person name="Mondo S."/>
            <person name="Pangilinan J."/>
            <person name="Riley R."/>
            <person name="LaButti K."/>
            <person name="Andreopoulos B."/>
            <person name="Lipzen A."/>
            <person name="Chen C."/>
            <person name="Yan M."/>
            <person name="Daum C."/>
            <person name="Ng V."/>
            <person name="Clum A."/>
            <person name="Steindorff A."/>
            <person name="Ohm R.A."/>
            <person name="Martin F."/>
            <person name="Silar P."/>
            <person name="Natvig D.O."/>
            <person name="Lalanne C."/>
            <person name="Gautier V."/>
            <person name="Ament-Velasquez S.L."/>
            <person name="Kruys A."/>
            <person name="Hutchinson M.I."/>
            <person name="Powell A.J."/>
            <person name="Barry K."/>
            <person name="Miller A.N."/>
            <person name="Grigoriev I.V."/>
            <person name="Debuchy R."/>
            <person name="Gladieux P."/>
            <person name="Hiltunen Thoren M."/>
            <person name="Johannesson H."/>
        </authorList>
    </citation>
    <scope>NUCLEOTIDE SEQUENCE</scope>
    <source>
        <strain evidence="3">PSN293</strain>
    </source>
</reference>
<feature type="domain" description="Rhodanese" evidence="2">
    <location>
        <begin position="51"/>
        <end position="151"/>
    </location>
</feature>
<comment type="caution">
    <text evidence="3">The sequence shown here is derived from an EMBL/GenBank/DDBJ whole genome shotgun (WGS) entry which is preliminary data.</text>
</comment>
<dbReference type="GO" id="GO:0005634">
    <property type="term" value="C:nucleus"/>
    <property type="evidence" value="ECO:0007669"/>
    <property type="project" value="TreeGrafter"/>
</dbReference>
<dbReference type="InterPro" id="IPR036873">
    <property type="entry name" value="Rhodanese-like_dom_sf"/>
</dbReference>
<evidence type="ECO:0000256" key="1">
    <source>
        <dbReference type="SAM" id="MobiDB-lite"/>
    </source>
</evidence>
<dbReference type="PANTHER" id="PTHR10828">
    <property type="entry name" value="M-PHASE INDUCER PHOSPHATASE DUAL SPECIFICITY PHOSPHATASE CDC25"/>
    <property type="match status" value="1"/>
</dbReference>
<dbReference type="PROSITE" id="PS50206">
    <property type="entry name" value="RHODANESE_3"/>
    <property type="match status" value="1"/>
</dbReference>
<sequence>MATPNNPASGPETAPAPAPWYAAFPEPRTSPVATIPREKVLATLKDASLVSGRDYVLVDLRRTDFEGGTIRGSINLPAQSFYTTLPAVYNLFKASGVKKVIFYCGSSRGRGSRATGWLADHIANEGDTNMQSLALAGGIKGWAVAGEEYINWMDGYDAAVWAKSGEQ</sequence>
<dbReference type="SUPFAM" id="SSF52821">
    <property type="entry name" value="Rhodanese/Cell cycle control phosphatase"/>
    <property type="match status" value="1"/>
</dbReference>
<protein>
    <submittedName>
        <fullName evidence="3">Arsenical-resistance protein 2</fullName>
    </submittedName>
</protein>
<reference evidence="3" key="2">
    <citation type="submission" date="2023-05" db="EMBL/GenBank/DDBJ databases">
        <authorList>
            <consortium name="Lawrence Berkeley National Laboratory"/>
            <person name="Steindorff A."/>
            <person name="Hensen N."/>
            <person name="Bonometti L."/>
            <person name="Westerberg I."/>
            <person name="Brannstrom I.O."/>
            <person name="Guillou S."/>
            <person name="Cros-Aarteil S."/>
            <person name="Calhoun S."/>
            <person name="Haridas S."/>
            <person name="Kuo A."/>
            <person name="Mondo S."/>
            <person name="Pangilinan J."/>
            <person name="Riley R."/>
            <person name="Labutti K."/>
            <person name="Andreopoulos B."/>
            <person name="Lipzen A."/>
            <person name="Chen C."/>
            <person name="Yanf M."/>
            <person name="Daum C."/>
            <person name="Ng V."/>
            <person name="Clum A."/>
            <person name="Ohm R."/>
            <person name="Martin F."/>
            <person name="Silar P."/>
            <person name="Natvig D."/>
            <person name="Lalanne C."/>
            <person name="Gautier V."/>
            <person name="Ament-Velasquez S.L."/>
            <person name="Kruys A."/>
            <person name="Hutchinson M.I."/>
            <person name="Powell A.J."/>
            <person name="Barry K."/>
            <person name="Miller A.N."/>
            <person name="Grigoriev I.V."/>
            <person name="Debuchy R."/>
            <person name="Gladieux P."/>
            <person name="Thoren M.H."/>
            <person name="Johannesson H."/>
        </authorList>
    </citation>
    <scope>NUCLEOTIDE SEQUENCE</scope>
    <source>
        <strain evidence="3">PSN293</strain>
    </source>
</reference>
<feature type="region of interest" description="Disordered" evidence="1">
    <location>
        <begin position="1"/>
        <end position="21"/>
    </location>
</feature>